<evidence type="ECO:0000313" key="1">
    <source>
        <dbReference type="EMBL" id="KAJ9652829.1"/>
    </source>
</evidence>
<proteinExistence type="predicted"/>
<dbReference type="Proteomes" id="UP001172386">
    <property type="component" value="Unassembled WGS sequence"/>
</dbReference>
<evidence type="ECO:0000313" key="2">
    <source>
        <dbReference type="Proteomes" id="UP001172386"/>
    </source>
</evidence>
<organism evidence="1 2">
    <name type="scientific">Neophaeococcomyces mojaviensis</name>
    <dbReference type="NCBI Taxonomy" id="3383035"/>
    <lineage>
        <taxon>Eukaryota</taxon>
        <taxon>Fungi</taxon>
        <taxon>Dikarya</taxon>
        <taxon>Ascomycota</taxon>
        <taxon>Pezizomycotina</taxon>
        <taxon>Eurotiomycetes</taxon>
        <taxon>Chaetothyriomycetidae</taxon>
        <taxon>Chaetothyriales</taxon>
        <taxon>Chaetothyriales incertae sedis</taxon>
        <taxon>Neophaeococcomyces</taxon>
    </lineage>
</organism>
<accession>A0ACC2ZYP3</accession>
<comment type="caution">
    <text evidence="1">The sequence shown here is derived from an EMBL/GenBank/DDBJ whole genome shotgun (WGS) entry which is preliminary data.</text>
</comment>
<keyword evidence="2" id="KW-1185">Reference proteome</keyword>
<dbReference type="EMBL" id="JAPDRQ010000181">
    <property type="protein sequence ID" value="KAJ9652829.1"/>
    <property type="molecule type" value="Genomic_DNA"/>
</dbReference>
<sequence>MEAKSGGIGQVTRTGDELVCDNPLTATMSTPRPLRIAVEGCGHGTLDAIYASVAKSCEVKGWNGIDLLIICGDFQSVRHHQDLNVTAMPPKYRKLADFHRYYYGEKSAPYLTIFIGGNHEASNYLFELFYGGWVAPKIYYLGAANVIKLGDLKIAGMSGIFNFHDYKRPHFERLPYSDGTMRSIYHQREVDVRKLLAYRNQIDIGLSHDWPRGIEWCGKHDRLFAYKPHIAEDAQRGRLGSEAAAKVMDRLRPLHWFSAHLHAKYAAQKTYNTVDDQTVVPSIHSQQEEIQDKRQSRNEGTDHISGTIAATTLSDLATATVPTPATRGSLQRRARPNDAAAIQSWTSFSNTVQQRDQEEADEHQRQLQARQEERERTGQPAAVPYAFEETWKEVKVSNIGGAQERQSAPPTKGHVPKIPQYDGCCSSTPSPAKRRRPSTSEDDDRRALYHPQQTDGSLSPVKATSVKISNPDAIDVNMSDSDEDKDLPPVQSFHSAKFQISEPEPVRSITATTPLMTHDPFYVPPAETFITEIPPPRSPVPILRTVANSVDENTDDNSEAKRNLLKAHSGRSAKSTEGSIHDGSSAHIDDETSEKVNKTELPVRAAEVTARESTGDSAERRHKLDSVLDVSDNVREQLASMSTTFIPEKKIETSAALPFPAQTITNKTTNFLALSKAELGQNFLQLMEIPGKLVDPDTPPKLEYDPEYLAITRVFSPELVIGSSPNDKIPPHRGDTYYRERIIEEEAWVKESIVDKGLLVIPENFEITSTGDHDPANTGIDQSMPREVTNPQTEAFCKMLGINNPFNISEEARDELMAAGAPSDNQSRSGHRGGRGSYRGGGNRGSHRGGRGGRGGRGRGRGRGRGQW</sequence>
<gene>
    <name evidence="1" type="primary">DBR1_1</name>
    <name evidence="1" type="ORF">H2198_007959</name>
</gene>
<name>A0ACC2ZYP3_9EURO</name>
<reference evidence="1" key="1">
    <citation type="submission" date="2022-10" db="EMBL/GenBank/DDBJ databases">
        <title>Culturing micro-colonial fungi from biological soil crusts in the Mojave desert and describing Neophaeococcomyces mojavensis, and introducing the new genera and species Taxawa tesnikishii.</title>
        <authorList>
            <person name="Kurbessoian T."/>
            <person name="Stajich J.E."/>
        </authorList>
    </citation>
    <scope>NUCLEOTIDE SEQUENCE</scope>
    <source>
        <strain evidence="1">JES_112</strain>
    </source>
</reference>
<protein>
    <submittedName>
        <fullName evidence="1">Lariat debranching enzyme</fullName>
    </submittedName>
</protein>